<protein>
    <submittedName>
        <fullName evidence="3">Carbohydrate binding protein with CBM9 domain</fullName>
    </submittedName>
</protein>
<proteinExistence type="predicted"/>
<dbReference type="Gene3D" id="2.60.40.1190">
    <property type="match status" value="1"/>
</dbReference>
<name>A0A2U1B7X4_9BACT</name>
<dbReference type="PANTHER" id="PTHR12631:SF10">
    <property type="entry name" value="BETA-XYLOSIDASE-LIKE PROTEIN-RELATED"/>
    <property type="match status" value="1"/>
</dbReference>
<dbReference type="AlphaFoldDB" id="A0A2U1B7X4"/>
<organism evidence="3 4">
    <name type="scientific">Victivallis vadensis</name>
    <dbReference type="NCBI Taxonomy" id="172901"/>
    <lineage>
        <taxon>Bacteria</taxon>
        <taxon>Pseudomonadati</taxon>
        <taxon>Lentisphaerota</taxon>
        <taxon>Lentisphaeria</taxon>
        <taxon>Victivallales</taxon>
        <taxon>Victivallaceae</taxon>
        <taxon>Victivallis</taxon>
    </lineage>
</organism>
<evidence type="ECO:0000313" key="4">
    <source>
        <dbReference type="Proteomes" id="UP000245959"/>
    </source>
</evidence>
<feature type="chain" id="PRO_5015440536" evidence="1">
    <location>
        <begin position="20"/>
        <end position="998"/>
    </location>
</feature>
<comment type="caution">
    <text evidence="3">The sequence shown here is derived from an EMBL/GenBank/DDBJ whole genome shotgun (WGS) entry which is preliminary data.</text>
</comment>
<feature type="signal peptide" evidence="1">
    <location>
        <begin position="1"/>
        <end position="19"/>
    </location>
</feature>
<gene>
    <name evidence="3" type="ORF">C8D82_10550</name>
</gene>
<dbReference type="Gene3D" id="3.20.20.80">
    <property type="entry name" value="Glycosidases"/>
    <property type="match status" value="1"/>
</dbReference>
<sequence length="998" mass="109629">MKIGLFGTVLAAAFCVAAAGPAALVDFGAETPALEIHRAAENGQTGVYRTLPDGKRGLRFEWDNGSANHFEFVLKEFRKLPEFDAAEIRVTAYLPPEGTPRTLNVRLRDRDGEMFQFSQPVPAEASGWREFRYRIDPLKPDAGSWYGGKKANKKIDFPACFAGFAGDFRSHAGTGWIGLEKVEFTVTSAPPLLSLDTGKGSAIGVLTPGEEKQLSLRLENRRPGTLTPELSWSITDVSGKAAGEGKWSQVLESGKTAEIPLPPPRKFGVYYLDLRLKESAGAAADVRRLSYAYLAPAGPVAGKREEFVFGICAHLRGKPAEEQRREAMAAAWCGATLIRDDASWGRIQPKPGEWRFEVYDPIRELLAEYGLEWAPILNFPPLWSRAADSRPRRKGGCHRPEYHDWARFVRGFAAHYRGKIRSVEIWNEPDHPGFANFSGEEYVELLKTAYREIKAVAPELSVLSGGVAGLQSEEQKRLFRLILESKSCDMLAFHGHGGLGGYRPQVANLLKLRREAGADTPWFANETAISAILIGELRQAEILFQKFLYSWANGASGYNWYDLRNDGDDPGNNEHNFGLLTRDIRPKAAYAAYNMLANHYRGAEFLRPLAFGNGVEAFLFRGRDGKLLLAVWSNDAGADGIPLRLAGVTGMAAEIDLFGNMTPLPVRRGELAFKAGRRPATVRVEADAAGLQPGGAFLRSGAEFTVTPGSESTVTPEFVNPTGRPLAVKLAWKTPAGVTVRDAVRSLRLKPGEARKVPVRLAVAETFTPPEREPAVLQLGLELGALWKGSVGWPLHPVVRLAQGVPRTPTFVLRDASQVIPFVPNVPDKAHLFWKNAADLSAEIRLGRDKEALLFEAAVTDDVHHQPYAGAEAWKGDNIQIAMKLPGQNGLWELGLSRLRDNSGEAFCWLAPAGFPAEKTAAAIRLETSRDERAKRTVYRAAIPFRAIGLTEAAARRGFRFNLIVNDNDGEMRESCIGIAPGIAEDKDPERYPTLVIP</sequence>
<dbReference type="PANTHER" id="PTHR12631">
    <property type="entry name" value="ALPHA-L-IDURONIDASE"/>
    <property type="match status" value="1"/>
</dbReference>
<dbReference type="EMBL" id="QEKH01000005">
    <property type="protein sequence ID" value="PVY44721.1"/>
    <property type="molecule type" value="Genomic_DNA"/>
</dbReference>
<evidence type="ECO:0000256" key="1">
    <source>
        <dbReference type="SAM" id="SignalP"/>
    </source>
</evidence>
<reference evidence="3 4" key="1">
    <citation type="submission" date="2018-04" db="EMBL/GenBank/DDBJ databases">
        <title>Genomic Encyclopedia of Type Strains, Phase IV (KMG-IV): sequencing the most valuable type-strain genomes for metagenomic binning, comparative biology and taxonomic classification.</title>
        <authorList>
            <person name="Goeker M."/>
        </authorList>
    </citation>
    <scope>NUCLEOTIDE SEQUENCE [LARGE SCALE GENOMIC DNA]</scope>
    <source>
        <strain evidence="3 4">DSM 14823</strain>
    </source>
</reference>
<dbReference type="InterPro" id="IPR010502">
    <property type="entry name" value="Carb-bd_dom_fam9"/>
</dbReference>
<keyword evidence="1" id="KW-0732">Signal</keyword>
<dbReference type="OrthoDB" id="5242547at2"/>
<dbReference type="CDD" id="cd09621">
    <property type="entry name" value="CBM9_like_5"/>
    <property type="match status" value="1"/>
</dbReference>
<dbReference type="InterPro" id="IPR017853">
    <property type="entry name" value="GH"/>
</dbReference>
<dbReference type="GeneID" id="78294369"/>
<dbReference type="Pfam" id="PF06452">
    <property type="entry name" value="CBM9_1"/>
    <property type="match status" value="1"/>
</dbReference>
<feature type="domain" description="Carbohydrate-binding" evidence="2">
    <location>
        <begin position="835"/>
        <end position="980"/>
    </location>
</feature>
<dbReference type="Proteomes" id="UP000245959">
    <property type="component" value="Unassembled WGS sequence"/>
</dbReference>
<dbReference type="GO" id="GO:0004553">
    <property type="term" value="F:hydrolase activity, hydrolyzing O-glycosyl compounds"/>
    <property type="evidence" value="ECO:0007669"/>
    <property type="project" value="InterPro"/>
</dbReference>
<dbReference type="GO" id="GO:0016052">
    <property type="term" value="P:carbohydrate catabolic process"/>
    <property type="evidence" value="ECO:0007669"/>
    <property type="project" value="InterPro"/>
</dbReference>
<dbReference type="SUPFAM" id="SSF51445">
    <property type="entry name" value="(Trans)glycosidases"/>
    <property type="match status" value="1"/>
</dbReference>
<keyword evidence="4" id="KW-1185">Reference proteome</keyword>
<evidence type="ECO:0000259" key="2">
    <source>
        <dbReference type="Pfam" id="PF06452"/>
    </source>
</evidence>
<dbReference type="SUPFAM" id="SSF49344">
    <property type="entry name" value="CBD9-like"/>
    <property type="match status" value="1"/>
</dbReference>
<accession>A0A2U1B7X4</accession>
<dbReference type="InterPro" id="IPR051923">
    <property type="entry name" value="Glycosyl_Hydrolase_39"/>
</dbReference>
<dbReference type="RefSeq" id="WP_116883046.1">
    <property type="nucleotide sequence ID" value="NZ_CABMMC010000003.1"/>
</dbReference>
<dbReference type="GO" id="GO:0030246">
    <property type="term" value="F:carbohydrate binding"/>
    <property type="evidence" value="ECO:0007669"/>
    <property type="project" value="InterPro"/>
</dbReference>
<evidence type="ECO:0000313" key="3">
    <source>
        <dbReference type="EMBL" id="PVY44721.1"/>
    </source>
</evidence>